<dbReference type="EMBL" id="AACS02000004">
    <property type="protein sequence ID" value="EAU81541.1"/>
    <property type="molecule type" value="Genomic_DNA"/>
</dbReference>
<dbReference type="OMA" id="ILRWDRV"/>
<dbReference type="InParanoid" id="A8PBW7"/>
<dbReference type="eggNOG" id="ENOG502S4YT">
    <property type="taxonomic scope" value="Eukaryota"/>
</dbReference>
<dbReference type="PANTHER" id="PTHR43441:SF5">
    <property type="entry name" value="FAMILY ACETYLTRANSFERASE, PUTATIVE-RELATED"/>
    <property type="match status" value="1"/>
</dbReference>
<dbReference type="OrthoDB" id="41238at2759"/>
<feature type="compositionally biased region" description="Polar residues" evidence="1">
    <location>
        <begin position="106"/>
        <end position="117"/>
    </location>
</feature>
<dbReference type="Gene3D" id="3.40.630.30">
    <property type="match status" value="1"/>
</dbReference>
<protein>
    <recommendedName>
        <fullName evidence="2">N-acetyltransferase domain-containing protein</fullName>
    </recommendedName>
</protein>
<dbReference type="RefSeq" id="XP_001840283.1">
    <property type="nucleotide sequence ID" value="XM_001840231.1"/>
</dbReference>
<evidence type="ECO:0000259" key="2">
    <source>
        <dbReference type="Pfam" id="PF13302"/>
    </source>
</evidence>
<evidence type="ECO:0000313" key="4">
    <source>
        <dbReference type="Proteomes" id="UP000001861"/>
    </source>
</evidence>
<comment type="caution">
    <text evidence="3">The sequence shown here is derived from an EMBL/GenBank/DDBJ whole genome shotgun (WGS) entry which is preliminary data.</text>
</comment>
<dbReference type="GO" id="GO:0008999">
    <property type="term" value="F:protein-N-terminal-alanine acetyltransferase activity"/>
    <property type="evidence" value="ECO:0007669"/>
    <property type="project" value="TreeGrafter"/>
</dbReference>
<sequence>MTSADEPYDVNFCFPVPRKLENERLKLVPFVPSIHLQPFFTLCTQHPSIFTYLPYGPFHTLSSCSEWLEHEIQQDPGRVLFAIYDKTRRQGGDGSPGHAEEALASNDDNGLSTTEESSGNKDGAIAGAIAYINTSLPNLSTEIGCVKIFPPFQRTHVASNAVGLLLKYALELPSTSGLPSQSNIVDAASRDEFQGGLGLRRVFWQANINNTASIRLSARMGFTHEAVLRWDRVLPPWKDTASSQQTFDARNAYGNAESNQGSTSREEIAGANLYADSKLKPDQQPKGVGNGHPLRLGDLRPNCVGRDTVMLFLCWDDWEEGAREKVEGVMKRVNE</sequence>
<dbReference type="InterPro" id="IPR000182">
    <property type="entry name" value="GNAT_dom"/>
</dbReference>
<evidence type="ECO:0000313" key="3">
    <source>
        <dbReference type="EMBL" id="EAU81541.1"/>
    </source>
</evidence>
<evidence type="ECO:0000256" key="1">
    <source>
        <dbReference type="SAM" id="MobiDB-lite"/>
    </source>
</evidence>
<dbReference type="GeneID" id="6016914"/>
<dbReference type="InterPro" id="IPR051908">
    <property type="entry name" value="Ribosomal_N-acetyltransferase"/>
</dbReference>
<gene>
    <name evidence="3" type="ORF">CC1G_12760</name>
</gene>
<dbReference type="AlphaFoldDB" id="A8PBW7"/>
<dbReference type="GO" id="GO:1990189">
    <property type="term" value="F:protein N-terminal-serine acetyltransferase activity"/>
    <property type="evidence" value="ECO:0007669"/>
    <property type="project" value="TreeGrafter"/>
</dbReference>
<name>A8PBW7_COPC7</name>
<organism evidence="3 4">
    <name type="scientific">Coprinopsis cinerea (strain Okayama-7 / 130 / ATCC MYA-4618 / FGSC 9003)</name>
    <name type="common">Inky cap fungus</name>
    <name type="synonym">Hormographiella aspergillata</name>
    <dbReference type="NCBI Taxonomy" id="240176"/>
    <lineage>
        <taxon>Eukaryota</taxon>
        <taxon>Fungi</taxon>
        <taxon>Dikarya</taxon>
        <taxon>Basidiomycota</taxon>
        <taxon>Agaricomycotina</taxon>
        <taxon>Agaricomycetes</taxon>
        <taxon>Agaricomycetidae</taxon>
        <taxon>Agaricales</taxon>
        <taxon>Agaricineae</taxon>
        <taxon>Psathyrellaceae</taxon>
        <taxon>Coprinopsis</taxon>
    </lineage>
</organism>
<dbReference type="InterPro" id="IPR016181">
    <property type="entry name" value="Acyl_CoA_acyltransferase"/>
</dbReference>
<dbReference type="PANTHER" id="PTHR43441">
    <property type="entry name" value="RIBOSOMAL-PROTEIN-SERINE ACETYLTRANSFERASE"/>
    <property type="match status" value="1"/>
</dbReference>
<reference evidence="3 4" key="1">
    <citation type="journal article" date="2010" name="Proc. Natl. Acad. Sci. U.S.A.">
        <title>Insights into evolution of multicellular fungi from the assembled chromosomes of the mushroom Coprinopsis cinerea (Coprinus cinereus).</title>
        <authorList>
            <person name="Stajich J.E."/>
            <person name="Wilke S.K."/>
            <person name="Ahren D."/>
            <person name="Au C.H."/>
            <person name="Birren B.W."/>
            <person name="Borodovsky M."/>
            <person name="Burns C."/>
            <person name="Canback B."/>
            <person name="Casselton L.A."/>
            <person name="Cheng C.K."/>
            <person name="Deng J."/>
            <person name="Dietrich F.S."/>
            <person name="Fargo D.C."/>
            <person name="Farman M.L."/>
            <person name="Gathman A.C."/>
            <person name="Goldberg J."/>
            <person name="Guigo R."/>
            <person name="Hoegger P.J."/>
            <person name="Hooker J.B."/>
            <person name="Huggins A."/>
            <person name="James T.Y."/>
            <person name="Kamada T."/>
            <person name="Kilaru S."/>
            <person name="Kodira C."/>
            <person name="Kues U."/>
            <person name="Kupfer D."/>
            <person name="Kwan H.S."/>
            <person name="Lomsadze A."/>
            <person name="Li W."/>
            <person name="Lilly W.W."/>
            <person name="Ma L.J."/>
            <person name="Mackey A.J."/>
            <person name="Manning G."/>
            <person name="Martin F."/>
            <person name="Muraguchi H."/>
            <person name="Natvig D.O."/>
            <person name="Palmerini H."/>
            <person name="Ramesh M.A."/>
            <person name="Rehmeyer C.J."/>
            <person name="Roe B.A."/>
            <person name="Shenoy N."/>
            <person name="Stanke M."/>
            <person name="Ter-Hovhannisyan V."/>
            <person name="Tunlid A."/>
            <person name="Velagapudi R."/>
            <person name="Vision T.J."/>
            <person name="Zeng Q."/>
            <person name="Zolan M.E."/>
            <person name="Pukkila P.J."/>
        </authorList>
    </citation>
    <scope>NUCLEOTIDE SEQUENCE [LARGE SCALE GENOMIC DNA]</scope>
    <source>
        <strain evidence="4">Okayama-7 / 130 / ATCC MYA-4618 / FGSC 9003</strain>
    </source>
</reference>
<keyword evidence="4" id="KW-1185">Reference proteome</keyword>
<dbReference type="SUPFAM" id="SSF55729">
    <property type="entry name" value="Acyl-CoA N-acyltransferases (Nat)"/>
    <property type="match status" value="1"/>
</dbReference>
<dbReference type="VEuPathDB" id="FungiDB:CC1G_12760"/>
<accession>A8PBW7</accession>
<dbReference type="Pfam" id="PF13302">
    <property type="entry name" value="Acetyltransf_3"/>
    <property type="match status" value="1"/>
</dbReference>
<feature type="region of interest" description="Disordered" evidence="1">
    <location>
        <begin position="90"/>
        <end position="119"/>
    </location>
</feature>
<proteinExistence type="predicted"/>
<dbReference type="KEGG" id="cci:CC1G_12760"/>
<dbReference type="Proteomes" id="UP000001861">
    <property type="component" value="Unassembled WGS sequence"/>
</dbReference>
<feature type="domain" description="N-acetyltransferase" evidence="2">
    <location>
        <begin position="24"/>
        <end position="223"/>
    </location>
</feature>